<comment type="caution">
    <text evidence="2">The sequence shown here is derived from an EMBL/GenBank/DDBJ whole genome shotgun (WGS) entry which is preliminary data.</text>
</comment>
<reference evidence="2" key="1">
    <citation type="submission" date="2022-07" db="EMBL/GenBank/DDBJ databases">
        <title>Phylogenomic reconstructions and comparative analyses of Kickxellomycotina fungi.</title>
        <authorList>
            <person name="Reynolds N.K."/>
            <person name="Stajich J.E."/>
            <person name="Barry K."/>
            <person name="Grigoriev I.V."/>
            <person name="Crous P."/>
            <person name="Smith M.E."/>
        </authorList>
    </citation>
    <scope>NUCLEOTIDE SEQUENCE</scope>
    <source>
        <strain evidence="2">NBRC 100468</strain>
    </source>
</reference>
<proteinExistence type="predicted"/>
<keyword evidence="3" id="KW-1185">Reference proteome</keyword>
<feature type="compositionally biased region" description="Acidic residues" evidence="1">
    <location>
        <begin position="239"/>
        <end position="249"/>
    </location>
</feature>
<gene>
    <name evidence="2" type="ORF">H4219_005451</name>
</gene>
<accession>A0A9W7ZT12</accession>
<dbReference type="EMBL" id="JANBPU010000308">
    <property type="protein sequence ID" value="KAJ1912833.1"/>
    <property type="molecule type" value="Genomic_DNA"/>
</dbReference>
<evidence type="ECO:0000256" key="1">
    <source>
        <dbReference type="SAM" id="MobiDB-lite"/>
    </source>
</evidence>
<feature type="region of interest" description="Disordered" evidence="1">
    <location>
        <begin position="1"/>
        <end position="34"/>
    </location>
</feature>
<sequence length="360" mass="40574">MDNTKSDKKELSLMPKKVQFAPSSASGSGDDVPPKITTTTKITTHTQPTNQPLLPKLPPHIKFSLDRLTVNDALDHIYIYLWEHQDLIHRICIPHNYYYLPEQYVLKHSRGLNLQPIRQYIDSTYEKKILALSDFAEIDYFLSTALGKTLDYLSYCEEIIGTGLENYNTDYSDIEHDNNQISGSNDGRLSEFDNDILKVKPDVVLIGLGMLYENIKDQIQRYLNMDVDERAVLIKGSESESESEDEEGDGSGVDGGKNDGDNVSDGQSCATEPDDEPNLFESGESLATFYCTILIYTSYAAAYIRICRFALVRFDEGDTKGCNHLMNQHLDNPYVLRLHGHGLSKLKSDKLENAPKGNDK</sequence>
<feature type="compositionally biased region" description="Basic and acidic residues" evidence="1">
    <location>
        <begin position="1"/>
        <end position="11"/>
    </location>
</feature>
<protein>
    <submittedName>
        <fullName evidence="2">Uncharacterized protein</fullName>
    </submittedName>
</protein>
<evidence type="ECO:0000313" key="3">
    <source>
        <dbReference type="Proteomes" id="UP001150538"/>
    </source>
</evidence>
<name>A0A9W7ZT12_9FUNG</name>
<organism evidence="2 3">
    <name type="scientific">Mycoemilia scoparia</name>
    <dbReference type="NCBI Taxonomy" id="417184"/>
    <lineage>
        <taxon>Eukaryota</taxon>
        <taxon>Fungi</taxon>
        <taxon>Fungi incertae sedis</taxon>
        <taxon>Zoopagomycota</taxon>
        <taxon>Kickxellomycotina</taxon>
        <taxon>Kickxellomycetes</taxon>
        <taxon>Kickxellales</taxon>
        <taxon>Kickxellaceae</taxon>
        <taxon>Mycoemilia</taxon>
    </lineage>
</organism>
<feature type="region of interest" description="Disordered" evidence="1">
    <location>
        <begin position="235"/>
        <end position="277"/>
    </location>
</feature>
<evidence type="ECO:0000313" key="2">
    <source>
        <dbReference type="EMBL" id="KAJ1912833.1"/>
    </source>
</evidence>
<dbReference type="AlphaFoldDB" id="A0A9W7ZT12"/>
<dbReference type="Proteomes" id="UP001150538">
    <property type="component" value="Unassembled WGS sequence"/>
</dbReference>